<evidence type="ECO:0000256" key="10">
    <source>
        <dbReference type="PIRNR" id="PIRNR000804"/>
    </source>
</evidence>
<evidence type="ECO:0000256" key="6">
    <source>
        <dbReference type="ARBA" id="ARBA00022695"/>
    </source>
</evidence>
<dbReference type="GO" id="GO:0006271">
    <property type="term" value="P:DNA strand elongation involved in DNA replication"/>
    <property type="evidence" value="ECO:0007669"/>
    <property type="project" value="TreeGrafter"/>
</dbReference>
<organism evidence="14 15">
    <name type="scientific">Zhenhengia yiwuensis</name>
    <dbReference type="NCBI Taxonomy" id="2763666"/>
    <lineage>
        <taxon>Bacteria</taxon>
        <taxon>Bacillati</taxon>
        <taxon>Bacillota</taxon>
        <taxon>Clostridia</taxon>
        <taxon>Lachnospirales</taxon>
        <taxon>Lachnospiraceae</taxon>
        <taxon>Zhenhengia</taxon>
    </lineage>
</organism>
<feature type="domain" description="DNA polymerase III beta sliding clamp C-terminal" evidence="13">
    <location>
        <begin position="246"/>
        <end position="365"/>
    </location>
</feature>
<dbReference type="Gene3D" id="3.70.10.10">
    <property type="match status" value="1"/>
</dbReference>
<dbReference type="GO" id="GO:0003887">
    <property type="term" value="F:DNA-directed DNA polymerase activity"/>
    <property type="evidence" value="ECO:0007669"/>
    <property type="project" value="UniProtKB-UniRule"/>
</dbReference>
<dbReference type="Pfam" id="PF02767">
    <property type="entry name" value="DNA_pol3_beta_2"/>
    <property type="match status" value="1"/>
</dbReference>
<gene>
    <name evidence="14" type="ORF">H8718_14120</name>
</gene>
<comment type="subcellular location">
    <subcellularLocation>
        <location evidence="1 10">Cytoplasm</location>
    </subcellularLocation>
</comment>
<dbReference type="InterPro" id="IPR022637">
    <property type="entry name" value="DNA_polIII_beta_cen"/>
</dbReference>
<dbReference type="InterPro" id="IPR022635">
    <property type="entry name" value="DNA_polIII_beta_C"/>
</dbReference>
<dbReference type="NCBIfam" id="TIGR00663">
    <property type="entry name" value="dnan"/>
    <property type="match status" value="1"/>
</dbReference>
<comment type="function">
    <text evidence="10">Confers DNA tethering and processivity to DNA polymerases and other proteins. Acts as a clamp, forming a ring around DNA (a reaction catalyzed by the clamp-loading complex) which diffuses in an ATP-independent manner freely and bidirectionally along dsDNA. Initially characterized for its ability to contact the catalytic subunit of DNA polymerase III (Pol III), a complex, multichain enzyme responsible for most of the replicative synthesis in bacteria; Pol III exhibits 3'-5' exonuclease proofreading activity. The beta chain is required for initiation of replication as well as for processivity of DNA replication.</text>
</comment>
<evidence type="ECO:0000256" key="5">
    <source>
        <dbReference type="ARBA" id="ARBA00022679"/>
    </source>
</evidence>
<dbReference type="InterPro" id="IPR001001">
    <property type="entry name" value="DNA_polIII_beta"/>
</dbReference>
<keyword evidence="6 10" id="KW-0548">Nucleotidyltransferase</keyword>
<dbReference type="GO" id="GO:0003677">
    <property type="term" value="F:DNA binding"/>
    <property type="evidence" value="ECO:0007669"/>
    <property type="project" value="UniProtKB-UniRule"/>
</dbReference>
<evidence type="ECO:0000256" key="7">
    <source>
        <dbReference type="ARBA" id="ARBA00022705"/>
    </source>
</evidence>
<evidence type="ECO:0000259" key="11">
    <source>
        <dbReference type="Pfam" id="PF00712"/>
    </source>
</evidence>
<dbReference type="GO" id="GO:0008408">
    <property type="term" value="F:3'-5' exonuclease activity"/>
    <property type="evidence" value="ECO:0007669"/>
    <property type="project" value="InterPro"/>
</dbReference>
<evidence type="ECO:0000256" key="4">
    <source>
        <dbReference type="ARBA" id="ARBA00022490"/>
    </source>
</evidence>
<dbReference type="AlphaFoldDB" id="A0A926EHV3"/>
<dbReference type="Pfam" id="PF02768">
    <property type="entry name" value="DNA_pol3_beta_3"/>
    <property type="match status" value="1"/>
</dbReference>
<protein>
    <recommendedName>
        <fullName evidence="3 10">Beta sliding clamp</fullName>
    </recommendedName>
</protein>
<evidence type="ECO:0000259" key="13">
    <source>
        <dbReference type="Pfam" id="PF02768"/>
    </source>
</evidence>
<dbReference type="EMBL" id="JACRSY010000025">
    <property type="protein sequence ID" value="MBC8580654.1"/>
    <property type="molecule type" value="Genomic_DNA"/>
</dbReference>
<evidence type="ECO:0000256" key="3">
    <source>
        <dbReference type="ARBA" id="ARBA00021035"/>
    </source>
</evidence>
<name>A0A926EHV3_9FIRM</name>
<dbReference type="InterPro" id="IPR022634">
    <property type="entry name" value="DNA_polIII_beta_N"/>
</dbReference>
<keyword evidence="7 10" id="KW-0235">DNA replication</keyword>
<dbReference type="GO" id="GO:0005737">
    <property type="term" value="C:cytoplasm"/>
    <property type="evidence" value="ECO:0007669"/>
    <property type="project" value="UniProtKB-SubCell"/>
</dbReference>
<keyword evidence="8 10" id="KW-0239">DNA-directed DNA polymerase</keyword>
<evidence type="ECO:0000313" key="15">
    <source>
        <dbReference type="Proteomes" id="UP000655830"/>
    </source>
</evidence>
<dbReference type="PANTHER" id="PTHR30478:SF0">
    <property type="entry name" value="BETA SLIDING CLAMP"/>
    <property type="match status" value="1"/>
</dbReference>
<keyword evidence="5 10" id="KW-0808">Transferase</keyword>
<feature type="domain" description="DNA polymerase III beta sliding clamp N-terminal" evidence="11">
    <location>
        <begin position="1"/>
        <end position="119"/>
    </location>
</feature>
<dbReference type="SMART" id="SM00480">
    <property type="entry name" value="POL3Bc"/>
    <property type="match status" value="1"/>
</dbReference>
<sequence length="368" mass="41417">MNIRCKQDVLLNSINTVLKACSTKTTMPILECILLKAYNGEVTLVGYNLELGIESTIEAEVLEEGAIALEAKIFSEIIRKMPNETVEISTSANHMTNITCEKSKFSIAGQLGDQFPDLPQVELMNKYTISQVAFKDMIRQTIFSVAQEESRPILTGEMLQIKDGSFNMVTVDGYRISYRKTTLSNENGEREVVVPGRTLNEISKILSTDEADEMSIYFEDKHILFDLGESKVVSNLLEGEFLKYEQIFSSDYETKIKVDRKEFLMSIERAALISREGKKNPIKIEIDGDNMIITSRAELGTALEEVAIELEGNNLSIAFNPRYLIEALKSIDDDEVSITFISSLTPCIIHPIEGDHYKYLILPIRLNA</sequence>
<dbReference type="Gene3D" id="3.10.150.10">
    <property type="entry name" value="DNA Polymerase III, subunit A, domain 2"/>
    <property type="match status" value="1"/>
</dbReference>
<dbReference type="InterPro" id="IPR046938">
    <property type="entry name" value="DNA_clamp_sf"/>
</dbReference>
<evidence type="ECO:0000256" key="2">
    <source>
        <dbReference type="ARBA" id="ARBA00010752"/>
    </source>
</evidence>
<keyword evidence="15" id="KW-1185">Reference proteome</keyword>
<evidence type="ECO:0000259" key="12">
    <source>
        <dbReference type="Pfam" id="PF02767"/>
    </source>
</evidence>
<dbReference type="PANTHER" id="PTHR30478">
    <property type="entry name" value="DNA POLYMERASE III SUBUNIT BETA"/>
    <property type="match status" value="1"/>
</dbReference>
<dbReference type="RefSeq" id="WP_249333377.1">
    <property type="nucleotide sequence ID" value="NZ_JACRSY010000025.1"/>
</dbReference>
<dbReference type="PIRSF" id="PIRSF000804">
    <property type="entry name" value="DNA_pol_III_b"/>
    <property type="match status" value="1"/>
</dbReference>
<comment type="similarity">
    <text evidence="2 10">Belongs to the beta sliding clamp family.</text>
</comment>
<dbReference type="Pfam" id="PF00712">
    <property type="entry name" value="DNA_pol3_beta"/>
    <property type="match status" value="1"/>
</dbReference>
<evidence type="ECO:0000313" key="14">
    <source>
        <dbReference type="EMBL" id="MBC8580654.1"/>
    </source>
</evidence>
<dbReference type="SUPFAM" id="SSF55979">
    <property type="entry name" value="DNA clamp"/>
    <property type="match status" value="3"/>
</dbReference>
<comment type="caution">
    <text evidence="14">The sequence shown here is derived from an EMBL/GenBank/DDBJ whole genome shotgun (WGS) entry which is preliminary data.</text>
</comment>
<proteinExistence type="inferred from homology"/>
<evidence type="ECO:0000256" key="1">
    <source>
        <dbReference type="ARBA" id="ARBA00004496"/>
    </source>
</evidence>
<reference evidence="14" key="1">
    <citation type="submission" date="2020-08" db="EMBL/GenBank/DDBJ databases">
        <title>Genome public.</title>
        <authorList>
            <person name="Liu C."/>
            <person name="Sun Q."/>
        </authorList>
    </citation>
    <scope>NUCLEOTIDE SEQUENCE</scope>
    <source>
        <strain evidence="14">NSJ-12</strain>
    </source>
</reference>
<accession>A0A926EHV3</accession>
<keyword evidence="4 10" id="KW-0963">Cytoplasm</keyword>
<dbReference type="Proteomes" id="UP000655830">
    <property type="component" value="Unassembled WGS sequence"/>
</dbReference>
<evidence type="ECO:0000256" key="8">
    <source>
        <dbReference type="ARBA" id="ARBA00022932"/>
    </source>
</evidence>
<comment type="subunit">
    <text evidence="10">Forms a ring-shaped head-to-tail homodimer around DNA.</text>
</comment>
<dbReference type="GO" id="GO:0009360">
    <property type="term" value="C:DNA polymerase III complex"/>
    <property type="evidence" value="ECO:0007669"/>
    <property type="project" value="InterPro"/>
</dbReference>
<evidence type="ECO:0000256" key="9">
    <source>
        <dbReference type="ARBA" id="ARBA00023125"/>
    </source>
</evidence>
<dbReference type="CDD" id="cd00140">
    <property type="entry name" value="beta_clamp"/>
    <property type="match status" value="1"/>
</dbReference>
<keyword evidence="9" id="KW-0238">DNA-binding</keyword>
<feature type="domain" description="DNA polymerase III beta sliding clamp central" evidence="12">
    <location>
        <begin position="129"/>
        <end position="241"/>
    </location>
</feature>